<dbReference type="PANTHER" id="PTHR43279">
    <property type="entry name" value="CATECHOL-2,3-DIOXYGENASE"/>
    <property type="match status" value="1"/>
</dbReference>
<dbReference type="PROSITE" id="PS51819">
    <property type="entry name" value="VOC"/>
    <property type="match status" value="1"/>
</dbReference>
<dbReference type="PROSITE" id="PS00934">
    <property type="entry name" value="GLYOXALASE_I_1"/>
    <property type="match status" value="1"/>
</dbReference>
<feature type="domain" description="VOC" evidence="2">
    <location>
        <begin position="7"/>
        <end position="127"/>
    </location>
</feature>
<reference evidence="3" key="1">
    <citation type="submission" date="2022-07" db="EMBL/GenBank/DDBJ databases">
        <title>Bombella genomes.</title>
        <authorList>
            <person name="Harer L."/>
            <person name="Styblova S."/>
            <person name="Ehrmann M."/>
        </authorList>
    </citation>
    <scope>NUCLEOTIDE SEQUENCE</scope>
    <source>
        <strain evidence="3">TMW 2.2559</strain>
    </source>
</reference>
<dbReference type="Gene3D" id="3.10.180.10">
    <property type="entry name" value="2,3-Dihydroxybiphenyl 1,2-Dioxygenase, domain 1"/>
    <property type="match status" value="1"/>
</dbReference>
<dbReference type="SUPFAM" id="SSF54593">
    <property type="entry name" value="Glyoxalase/Bleomycin resistance protein/Dihydroxybiphenyl dioxygenase"/>
    <property type="match status" value="1"/>
</dbReference>
<protein>
    <submittedName>
        <fullName evidence="3">VOC family protein</fullName>
    </submittedName>
</protein>
<dbReference type="EMBL" id="JANIDV010000001">
    <property type="protein sequence ID" value="MCX5615475.1"/>
    <property type="molecule type" value="Genomic_DNA"/>
</dbReference>
<dbReference type="InterPro" id="IPR029068">
    <property type="entry name" value="Glyas_Bleomycin-R_OHBP_Dase"/>
</dbReference>
<dbReference type="RefSeq" id="WP_266126487.1">
    <property type="nucleotide sequence ID" value="NZ_JANIDV010000001.1"/>
</dbReference>
<dbReference type="Pfam" id="PF00903">
    <property type="entry name" value="Glyoxalase"/>
    <property type="match status" value="1"/>
</dbReference>
<gene>
    <name evidence="3" type="ORF">NQF87_00555</name>
</gene>
<evidence type="ECO:0000259" key="2">
    <source>
        <dbReference type="PROSITE" id="PS51819"/>
    </source>
</evidence>
<evidence type="ECO:0000313" key="4">
    <source>
        <dbReference type="Proteomes" id="UP001165633"/>
    </source>
</evidence>
<organism evidence="3 4">
    <name type="scientific">Bombella dulcis</name>
    <dbReference type="NCBI Taxonomy" id="2967339"/>
    <lineage>
        <taxon>Bacteria</taxon>
        <taxon>Pseudomonadati</taxon>
        <taxon>Pseudomonadota</taxon>
        <taxon>Alphaproteobacteria</taxon>
        <taxon>Acetobacterales</taxon>
        <taxon>Acetobacteraceae</taxon>
        <taxon>Bombella</taxon>
    </lineage>
</organism>
<name>A0ABT3W8S8_9PROT</name>
<dbReference type="InterPro" id="IPR004360">
    <property type="entry name" value="Glyas_Fos-R_dOase_dom"/>
</dbReference>
<dbReference type="InterPro" id="IPR018146">
    <property type="entry name" value="Glyoxalase_1_CS"/>
</dbReference>
<comment type="caution">
    <text evidence="3">The sequence shown here is derived from an EMBL/GenBank/DDBJ whole genome shotgun (WGS) entry which is preliminary data.</text>
</comment>
<proteinExistence type="predicted"/>
<sequence>MATSTARLGHVNLKVANLDRSVSFYCDILGMHVTQLFPDQAAFLSYGDYHHDICVNTWMSKDGTPPLYGMTGLYHFAVLFTEREEFLKRIVKIYESGIRLDAIVDHGTSHAVYFRDPDENGIEYYWDRPADKWADKDGNFFTEQRPMTMNDLLTAK</sequence>
<dbReference type="PANTHER" id="PTHR43279:SF1">
    <property type="entry name" value="CATECHOL-2,3-DIOXYGENASE"/>
    <property type="match status" value="1"/>
</dbReference>
<evidence type="ECO:0000313" key="3">
    <source>
        <dbReference type="EMBL" id="MCX5615475.1"/>
    </source>
</evidence>
<evidence type="ECO:0000256" key="1">
    <source>
        <dbReference type="ARBA" id="ARBA00022723"/>
    </source>
</evidence>
<dbReference type="Proteomes" id="UP001165633">
    <property type="component" value="Unassembled WGS sequence"/>
</dbReference>
<keyword evidence="1" id="KW-0479">Metal-binding</keyword>
<dbReference type="InterPro" id="IPR037523">
    <property type="entry name" value="VOC_core"/>
</dbReference>
<keyword evidence="4" id="KW-1185">Reference proteome</keyword>
<accession>A0ABT3W8S8</accession>